<dbReference type="InterPro" id="IPR051397">
    <property type="entry name" value="Zn-ADH-like_protein"/>
</dbReference>
<dbReference type="CDD" id="cd05280">
    <property type="entry name" value="MDR_yhdh_yhfp"/>
    <property type="match status" value="1"/>
</dbReference>
<dbReference type="InterPro" id="IPR036291">
    <property type="entry name" value="NAD(P)-bd_dom_sf"/>
</dbReference>
<dbReference type="PANTHER" id="PTHR43677:SF1">
    <property type="entry name" value="ACRYLYL-COA REDUCTASE ACUI-RELATED"/>
    <property type="match status" value="1"/>
</dbReference>
<comment type="caution">
    <text evidence="2">The sequence shown here is derived from an EMBL/GenBank/DDBJ whole genome shotgun (WGS) entry which is preliminary data.</text>
</comment>
<dbReference type="Pfam" id="PF00107">
    <property type="entry name" value="ADH_zinc_N"/>
    <property type="match status" value="1"/>
</dbReference>
<evidence type="ECO:0000313" key="2">
    <source>
        <dbReference type="EMBL" id="MFC4719619.1"/>
    </source>
</evidence>
<dbReference type="PANTHER" id="PTHR43677">
    <property type="entry name" value="SHORT-CHAIN DEHYDROGENASE/REDUCTASE"/>
    <property type="match status" value="1"/>
</dbReference>
<dbReference type="EMBL" id="JBHSGS010000043">
    <property type="protein sequence ID" value="MFC4719619.1"/>
    <property type="molecule type" value="Genomic_DNA"/>
</dbReference>
<dbReference type="Pfam" id="PF08240">
    <property type="entry name" value="ADH_N"/>
    <property type="match status" value="1"/>
</dbReference>
<feature type="domain" description="Enoyl reductase (ER)" evidence="1">
    <location>
        <begin position="19"/>
        <end position="323"/>
    </location>
</feature>
<name>A0ABV9MX44_9ENTE</name>
<dbReference type="InterPro" id="IPR013149">
    <property type="entry name" value="ADH-like_C"/>
</dbReference>
<dbReference type="SUPFAM" id="SSF50129">
    <property type="entry name" value="GroES-like"/>
    <property type="match status" value="1"/>
</dbReference>
<protein>
    <submittedName>
        <fullName evidence="2">YhdH/YhfP family quinone oxidoreductase</fullName>
    </submittedName>
</protein>
<keyword evidence="3" id="KW-1185">Reference proteome</keyword>
<proteinExistence type="predicted"/>
<dbReference type="RefSeq" id="WP_204653909.1">
    <property type="nucleotide sequence ID" value="NZ_JAFBFD010000015.1"/>
</dbReference>
<organism evidence="2 3">
    <name type="scientific">Enterococcus lemanii</name>
    <dbReference type="NCBI Taxonomy" id="1159752"/>
    <lineage>
        <taxon>Bacteria</taxon>
        <taxon>Bacillati</taxon>
        <taxon>Bacillota</taxon>
        <taxon>Bacilli</taxon>
        <taxon>Lactobacillales</taxon>
        <taxon>Enterococcaceae</taxon>
        <taxon>Enterococcus</taxon>
    </lineage>
</organism>
<evidence type="ECO:0000259" key="1">
    <source>
        <dbReference type="SMART" id="SM00829"/>
    </source>
</evidence>
<evidence type="ECO:0000313" key="3">
    <source>
        <dbReference type="Proteomes" id="UP001595969"/>
    </source>
</evidence>
<dbReference type="Proteomes" id="UP001595969">
    <property type="component" value="Unassembled WGS sequence"/>
</dbReference>
<dbReference type="SUPFAM" id="SSF51735">
    <property type="entry name" value="NAD(P)-binding Rossmann-fold domains"/>
    <property type="match status" value="1"/>
</dbReference>
<dbReference type="InterPro" id="IPR020843">
    <property type="entry name" value="ER"/>
</dbReference>
<dbReference type="NCBIfam" id="TIGR02823">
    <property type="entry name" value="oxido_YhdH"/>
    <property type="match status" value="1"/>
</dbReference>
<dbReference type="InterPro" id="IPR013154">
    <property type="entry name" value="ADH-like_N"/>
</dbReference>
<dbReference type="SMART" id="SM00829">
    <property type="entry name" value="PKS_ER"/>
    <property type="match status" value="1"/>
</dbReference>
<dbReference type="InterPro" id="IPR014188">
    <property type="entry name" value="Acrylyl-CoA_reductase_AcuI"/>
</dbReference>
<gene>
    <name evidence="2" type="ORF">ACFO5I_07705</name>
</gene>
<reference evidence="3" key="1">
    <citation type="journal article" date="2019" name="Int. J. Syst. Evol. Microbiol.">
        <title>The Global Catalogue of Microorganisms (GCM) 10K type strain sequencing project: providing services to taxonomists for standard genome sequencing and annotation.</title>
        <authorList>
            <consortium name="The Broad Institute Genomics Platform"/>
            <consortium name="The Broad Institute Genome Sequencing Center for Infectious Disease"/>
            <person name="Wu L."/>
            <person name="Ma J."/>
        </authorList>
    </citation>
    <scope>NUCLEOTIDE SEQUENCE [LARGE SCALE GENOMIC DNA]</scope>
    <source>
        <strain evidence="3">CGMCC 1.19032</strain>
    </source>
</reference>
<accession>A0ABV9MX44</accession>
<dbReference type="Gene3D" id="3.40.50.720">
    <property type="entry name" value="NAD(P)-binding Rossmann-like Domain"/>
    <property type="match status" value="1"/>
</dbReference>
<sequence length="327" mass="35118">MSKYIAFEVNQTENIFSRGLTTKERIPLATDAVEIRVHYSGVNYKDALATTKNGGVIRSYPMIPGIDLAGEIVTSKDENFPVGKKVLVTGYGLGVTHVGGYSQYQQVPTNWLVEIPETLDEKKAMTFGTAGFTAALAVLALEEKGYEKEAAIFVTGASGGVGSIAIALLHNLGYTNITAVSRKEAAWLTDIGATNIVTPEQIIPEKIKPLAKQSVHAVIDTVGGSLLSALLPQLQYNGSAFLCGNAGGIQLETTVLPFILRGISVIGIDSVATPTEQRKAVWDFLTQQQNILANLKVNEVLLSDLDLIFDTLLSGQHEGRTIVKMEV</sequence>
<dbReference type="Gene3D" id="3.90.180.10">
    <property type="entry name" value="Medium-chain alcohol dehydrogenases, catalytic domain"/>
    <property type="match status" value="1"/>
</dbReference>
<dbReference type="InterPro" id="IPR011032">
    <property type="entry name" value="GroES-like_sf"/>
</dbReference>